<dbReference type="EMBL" id="BMAW01049666">
    <property type="protein sequence ID" value="GFS71755.1"/>
    <property type="molecule type" value="Genomic_DNA"/>
</dbReference>
<reference evidence="2" key="1">
    <citation type="submission" date="2020-08" db="EMBL/GenBank/DDBJ databases">
        <title>Multicomponent nature underlies the extraordinary mechanical properties of spider dragline silk.</title>
        <authorList>
            <person name="Kono N."/>
            <person name="Nakamura H."/>
            <person name="Mori M."/>
            <person name="Yoshida Y."/>
            <person name="Ohtoshi R."/>
            <person name="Malay A.D."/>
            <person name="Moran D.A.P."/>
            <person name="Tomita M."/>
            <person name="Numata K."/>
            <person name="Arakawa K."/>
        </authorList>
    </citation>
    <scope>NUCLEOTIDE SEQUENCE</scope>
</reference>
<sequence>MSQQKVVITIKKKLKQNHSSESPPRTRSLFVSNEKPHPAAFQLPRDTIWKLRLMDLPRRVEPIICNNRPAITLQRQLPTSSLMIGPANDSHYC</sequence>
<dbReference type="AlphaFoldDB" id="A0A8X6T3U8"/>
<name>A0A8X6T3U8_NEPPI</name>
<feature type="compositionally biased region" description="Polar residues" evidence="1">
    <location>
        <begin position="17"/>
        <end position="31"/>
    </location>
</feature>
<keyword evidence="3" id="KW-1185">Reference proteome</keyword>
<dbReference type="Proteomes" id="UP000887013">
    <property type="component" value="Unassembled WGS sequence"/>
</dbReference>
<evidence type="ECO:0000313" key="3">
    <source>
        <dbReference type="Proteomes" id="UP000887013"/>
    </source>
</evidence>
<gene>
    <name evidence="2" type="ORF">NPIL_267521</name>
</gene>
<evidence type="ECO:0000313" key="2">
    <source>
        <dbReference type="EMBL" id="GFS71755.1"/>
    </source>
</evidence>
<protein>
    <submittedName>
        <fullName evidence="2">Uncharacterized protein</fullName>
    </submittedName>
</protein>
<comment type="caution">
    <text evidence="2">The sequence shown here is derived from an EMBL/GenBank/DDBJ whole genome shotgun (WGS) entry which is preliminary data.</text>
</comment>
<feature type="region of interest" description="Disordered" evidence="1">
    <location>
        <begin position="11"/>
        <end position="31"/>
    </location>
</feature>
<organism evidence="2 3">
    <name type="scientific">Nephila pilipes</name>
    <name type="common">Giant wood spider</name>
    <name type="synonym">Nephila maculata</name>
    <dbReference type="NCBI Taxonomy" id="299642"/>
    <lineage>
        <taxon>Eukaryota</taxon>
        <taxon>Metazoa</taxon>
        <taxon>Ecdysozoa</taxon>
        <taxon>Arthropoda</taxon>
        <taxon>Chelicerata</taxon>
        <taxon>Arachnida</taxon>
        <taxon>Araneae</taxon>
        <taxon>Araneomorphae</taxon>
        <taxon>Entelegynae</taxon>
        <taxon>Araneoidea</taxon>
        <taxon>Nephilidae</taxon>
        <taxon>Nephila</taxon>
    </lineage>
</organism>
<evidence type="ECO:0000256" key="1">
    <source>
        <dbReference type="SAM" id="MobiDB-lite"/>
    </source>
</evidence>
<proteinExistence type="predicted"/>
<accession>A0A8X6T3U8</accession>